<keyword evidence="5 6" id="KW-0472">Membrane</keyword>
<evidence type="ECO:0000313" key="8">
    <source>
        <dbReference type="Proteomes" id="UP000629420"/>
    </source>
</evidence>
<feature type="transmembrane region" description="Helical" evidence="6">
    <location>
        <begin position="40"/>
        <end position="61"/>
    </location>
</feature>
<keyword evidence="3 6" id="KW-0812">Transmembrane</keyword>
<feature type="transmembrane region" description="Helical" evidence="6">
    <location>
        <begin position="82"/>
        <end position="104"/>
    </location>
</feature>
<dbReference type="PANTHER" id="PTHR30250:SF11">
    <property type="entry name" value="O-ANTIGEN TRANSPORTER-RELATED"/>
    <property type="match status" value="1"/>
</dbReference>
<feature type="transmembrane region" description="Helical" evidence="6">
    <location>
        <begin position="214"/>
        <end position="231"/>
    </location>
</feature>
<dbReference type="PANTHER" id="PTHR30250">
    <property type="entry name" value="PST FAMILY PREDICTED COLANIC ACID TRANSPORTER"/>
    <property type="match status" value="1"/>
</dbReference>
<dbReference type="RefSeq" id="WP_202337493.1">
    <property type="nucleotide sequence ID" value="NZ_CP068439.1"/>
</dbReference>
<name>A0ABX7DTX1_9FLAO</name>
<keyword evidence="4 6" id="KW-1133">Transmembrane helix</keyword>
<feature type="transmembrane region" description="Helical" evidence="6">
    <location>
        <begin position="360"/>
        <end position="378"/>
    </location>
</feature>
<feature type="transmembrane region" description="Helical" evidence="6">
    <location>
        <begin position="16"/>
        <end position="34"/>
    </location>
</feature>
<evidence type="ECO:0000256" key="6">
    <source>
        <dbReference type="SAM" id="Phobius"/>
    </source>
</evidence>
<organism evidence="7 8">
    <name type="scientific">Aequorivita iocasae</name>
    <dbReference type="NCBI Taxonomy" id="2803865"/>
    <lineage>
        <taxon>Bacteria</taxon>
        <taxon>Pseudomonadati</taxon>
        <taxon>Bacteroidota</taxon>
        <taxon>Flavobacteriia</taxon>
        <taxon>Flavobacteriales</taxon>
        <taxon>Flavobacteriaceae</taxon>
        <taxon>Aequorivita</taxon>
    </lineage>
</organism>
<gene>
    <name evidence="7" type="ORF">JK629_04865</name>
</gene>
<feature type="transmembrane region" description="Helical" evidence="6">
    <location>
        <begin position="327"/>
        <end position="348"/>
    </location>
</feature>
<feature type="transmembrane region" description="Helical" evidence="6">
    <location>
        <begin position="175"/>
        <end position="193"/>
    </location>
</feature>
<feature type="transmembrane region" description="Helical" evidence="6">
    <location>
        <begin position="251"/>
        <end position="275"/>
    </location>
</feature>
<evidence type="ECO:0000256" key="3">
    <source>
        <dbReference type="ARBA" id="ARBA00022692"/>
    </source>
</evidence>
<dbReference type="EMBL" id="CP068439">
    <property type="protein sequence ID" value="QQX77601.1"/>
    <property type="molecule type" value="Genomic_DNA"/>
</dbReference>
<dbReference type="InterPro" id="IPR050833">
    <property type="entry name" value="Poly_Biosynth_Transport"/>
</dbReference>
<evidence type="ECO:0000256" key="2">
    <source>
        <dbReference type="ARBA" id="ARBA00022475"/>
    </source>
</evidence>
<proteinExistence type="predicted"/>
<keyword evidence="8" id="KW-1185">Reference proteome</keyword>
<evidence type="ECO:0000256" key="5">
    <source>
        <dbReference type="ARBA" id="ARBA00023136"/>
    </source>
</evidence>
<evidence type="ECO:0000313" key="7">
    <source>
        <dbReference type="EMBL" id="QQX77601.1"/>
    </source>
</evidence>
<sequence>MQATFSKLPLNKAGSLFLRMSAMGSKFLIFTYLSKYFTESVYGVYSLLSTTVTIAIFVLGFDFYNYAIRDILLKPNDRASKVATSFVFYLFIYLFFILIGHLIFDQVDYLSKYATLIIFISISEHLNQEIYRLLLAFKKVLVANWFLFLRVAGWTIWVLFQIIVLKKAISLEYILYTWLFFNLAILFVTALWFSQSIRRHISTIQINKDWLRNGLRVSLIFYMATLALKVIEYSNRYIVEGVLDEASAGIFSFYSNISMVIGIYISTVVVSYELPDLIESSTNDTFDAKLLRFKNLLIRHSGFAFLAVIVLIYPILLWQGKASFAQFWPLIILLNAATFLMNVSLIYHSYLYIKHQEKKLLQIVLISSVINVVSTFMFSYLFGIIGAGIAFLITGIIIFALRKRAVKKKI</sequence>
<accession>A0ABX7DTX1</accession>
<evidence type="ECO:0000256" key="1">
    <source>
        <dbReference type="ARBA" id="ARBA00004651"/>
    </source>
</evidence>
<dbReference type="Proteomes" id="UP000629420">
    <property type="component" value="Chromosome"/>
</dbReference>
<protein>
    <submittedName>
        <fullName evidence="7">Polysaccharide biosynthesis C-terminal domain-containing protein</fullName>
    </submittedName>
</protein>
<feature type="transmembrane region" description="Helical" evidence="6">
    <location>
        <begin position="384"/>
        <end position="401"/>
    </location>
</feature>
<reference evidence="7 8" key="1">
    <citation type="submission" date="2021-01" db="EMBL/GenBank/DDBJ databases">
        <title>Aequorivita sp. strain KX20305, a bacterium isolated from the sediment collected at a cold seep field in South China Sea.</title>
        <authorList>
            <person name="Zhang H."/>
            <person name="Li C."/>
        </authorList>
    </citation>
    <scope>NUCLEOTIDE SEQUENCE [LARGE SCALE GENOMIC DNA]</scope>
    <source>
        <strain evidence="7 8">KX20305</strain>
    </source>
</reference>
<comment type="subcellular location">
    <subcellularLocation>
        <location evidence="1">Cell membrane</location>
        <topology evidence="1">Multi-pass membrane protein</topology>
    </subcellularLocation>
</comment>
<keyword evidence="2" id="KW-1003">Cell membrane</keyword>
<feature type="transmembrane region" description="Helical" evidence="6">
    <location>
        <begin position="140"/>
        <end position="163"/>
    </location>
</feature>
<evidence type="ECO:0000256" key="4">
    <source>
        <dbReference type="ARBA" id="ARBA00022989"/>
    </source>
</evidence>
<feature type="transmembrane region" description="Helical" evidence="6">
    <location>
        <begin position="296"/>
        <end position="315"/>
    </location>
</feature>